<dbReference type="InterPro" id="IPR009752">
    <property type="entry name" value="Phage_Mu_GpJ"/>
</dbReference>
<name>A0AAT9PEV3_9GAMM</name>
<gene>
    <name evidence="2" type="ORF">MN210_03355</name>
</gene>
<dbReference type="EMBL" id="CP093310">
    <property type="protein sequence ID" value="UNK05836.1"/>
    <property type="molecule type" value="Genomic_DNA"/>
</dbReference>
<keyword evidence="3" id="KW-1185">Reference proteome</keyword>
<proteinExistence type="predicted"/>
<evidence type="ECO:0000313" key="2">
    <source>
        <dbReference type="EMBL" id="UNK05836.1"/>
    </source>
</evidence>
<accession>A0AAT9PEV3</accession>
<sequence>MSYAAVTDLELRLGTQTVIELTNPKRRADSINTPVADAAIADATGIIDSYIGQRVSLPLDIVPALIKTLAIDLAVYYLKVKLGNTGNTDNATTKLYDDAIKHLERFAKGDTSLGLHIVEDNADDDVNQGSDHADISSEPRQFTRNKMGRLT</sequence>
<dbReference type="Proteomes" id="UP000829560">
    <property type="component" value="Chromosome"/>
</dbReference>
<reference evidence="2" key="1">
    <citation type="submission" date="2024-03" db="EMBL/GenBank/DDBJ databases">
        <title>Psychrobacter raelis sp. nov. isolated from a dog with peritonitis.</title>
        <authorList>
            <person name="Schiavone A."/>
            <person name="Manzulli V."/>
            <person name="Camarda A."/>
            <person name="Cafiero M.A."/>
            <person name="Vasco I."/>
            <person name="Marino L."/>
            <person name="Pennuzzi G."/>
            <person name="Serrecchia L."/>
            <person name="Galante D."/>
            <person name="Pugliese N."/>
        </authorList>
    </citation>
    <scope>NUCLEOTIDE SEQUENCE</scope>
    <source>
        <strain evidence="2">PraFG1</strain>
    </source>
</reference>
<dbReference type="KEGG" id="prae:MN210_03355"/>
<dbReference type="AlphaFoldDB" id="A0AAT9PEV3"/>
<dbReference type="Pfam" id="PF07030">
    <property type="entry name" value="Phage_Mu_Gp36"/>
    <property type="match status" value="1"/>
</dbReference>
<evidence type="ECO:0000256" key="1">
    <source>
        <dbReference type="SAM" id="MobiDB-lite"/>
    </source>
</evidence>
<protein>
    <submittedName>
        <fullName evidence="2">DUF1320 domain-containing protein</fullName>
    </submittedName>
</protein>
<evidence type="ECO:0000313" key="3">
    <source>
        <dbReference type="Proteomes" id="UP000829560"/>
    </source>
</evidence>
<dbReference type="RefSeq" id="WP_241879133.1">
    <property type="nucleotide sequence ID" value="NZ_CP093310.2"/>
</dbReference>
<feature type="region of interest" description="Disordered" evidence="1">
    <location>
        <begin position="126"/>
        <end position="151"/>
    </location>
</feature>
<organism evidence="2 3">
    <name type="scientific">Psychrobacter raelei</name>
    <dbReference type="NCBI Taxonomy" id="2565531"/>
    <lineage>
        <taxon>Bacteria</taxon>
        <taxon>Pseudomonadati</taxon>
        <taxon>Pseudomonadota</taxon>
        <taxon>Gammaproteobacteria</taxon>
        <taxon>Moraxellales</taxon>
        <taxon>Moraxellaceae</taxon>
        <taxon>Psychrobacter</taxon>
    </lineage>
</organism>